<keyword evidence="2" id="KW-0067">ATP-binding</keyword>
<name>A0ABD5EC05_9ACTN</name>
<protein>
    <submittedName>
        <fullName evidence="2">ATP-binding protein</fullName>
    </submittedName>
</protein>
<dbReference type="Proteomes" id="UP001183607">
    <property type="component" value="Unassembled WGS sequence"/>
</dbReference>
<dbReference type="InterPro" id="IPR027417">
    <property type="entry name" value="P-loop_NTPase"/>
</dbReference>
<dbReference type="AlphaFoldDB" id="A0ABD5EC05"/>
<dbReference type="GO" id="GO:0005524">
    <property type="term" value="F:ATP binding"/>
    <property type="evidence" value="ECO:0007669"/>
    <property type="project" value="UniProtKB-KW"/>
</dbReference>
<feature type="region of interest" description="Disordered" evidence="1">
    <location>
        <begin position="169"/>
        <end position="191"/>
    </location>
</feature>
<comment type="caution">
    <text evidence="2">The sequence shown here is derived from an EMBL/GenBank/DDBJ whole genome shotgun (WGS) entry which is preliminary data.</text>
</comment>
<dbReference type="Gene3D" id="3.40.50.300">
    <property type="entry name" value="P-loop containing nucleotide triphosphate hydrolases"/>
    <property type="match status" value="1"/>
</dbReference>
<dbReference type="CDD" id="cd01120">
    <property type="entry name" value="RecA-like_superfamily"/>
    <property type="match status" value="1"/>
</dbReference>
<dbReference type="RefSeq" id="WP_007820071.1">
    <property type="nucleotide sequence ID" value="NZ_JAVRER010000059.1"/>
</dbReference>
<accession>A0ABD5EC05</accession>
<evidence type="ECO:0000256" key="1">
    <source>
        <dbReference type="SAM" id="MobiDB-lite"/>
    </source>
</evidence>
<feature type="region of interest" description="Disordered" evidence="1">
    <location>
        <begin position="499"/>
        <end position="519"/>
    </location>
</feature>
<organism evidence="2 3">
    <name type="scientific">Streptomyces evansiae</name>
    <dbReference type="NCBI Taxonomy" id="3075535"/>
    <lineage>
        <taxon>Bacteria</taxon>
        <taxon>Bacillati</taxon>
        <taxon>Actinomycetota</taxon>
        <taxon>Actinomycetes</taxon>
        <taxon>Kitasatosporales</taxon>
        <taxon>Streptomycetaceae</taxon>
        <taxon>Streptomyces</taxon>
    </lineage>
</organism>
<gene>
    <name evidence="2" type="ORF">RM574_26185</name>
</gene>
<keyword evidence="2" id="KW-0547">Nucleotide-binding</keyword>
<reference evidence="3" key="1">
    <citation type="submission" date="2023-07" db="EMBL/GenBank/DDBJ databases">
        <title>30 novel species of actinomycetes from the DSMZ collection.</title>
        <authorList>
            <person name="Nouioui I."/>
        </authorList>
    </citation>
    <scope>NUCLEOTIDE SEQUENCE [LARGE SCALE GENOMIC DNA]</scope>
    <source>
        <strain evidence="3">DSM 41982</strain>
    </source>
</reference>
<dbReference type="EMBL" id="JAVRER010000059">
    <property type="protein sequence ID" value="MDT0418975.1"/>
    <property type="molecule type" value="Genomic_DNA"/>
</dbReference>
<evidence type="ECO:0000313" key="3">
    <source>
        <dbReference type="Proteomes" id="UP001183607"/>
    </source>
</evidence>
<dbReference type="SUPFAM" id="SSF52540">
    <property type="entry name" value="P-loop containing nucleoside triphosphate hydrolases"/>
    <property type="match status" value="2"/>
</dbReference>
<evidence type="ECO:0000313" key="2">
    <source>
        <dbReference type="EMBL" id="MDT0418975.1"/>
    </source>
</evidence>
<proteinExistence type="predicted"/>
<sequence length="519" mass="58495">MLHRDNLQSFKAALSAALRTTNQADDALSDRFVELRPGTVATLESAVNHLITGRRGVGKSTTLAVLQRRAEERGARVIFVDVETHKARSYPDVLIEIIIDILQAIEPKGWRKPQRELRTRVKQLLTILYALRDTGAEVTRSMECDEAQSNDLEVSLRGSVARRYARLSTSAAASRSRRTKTSESSTQTRRKEDFLRDLAPAIAQALEKAANLDGRKSLLVVLDDFYFIAKNKQPLVLDHLHGVTKRSNVWLKIGSVHSRTQSFSDGDPPLGMQPPHDLQHLSLDVGLTDFATAQTFLEEVANGVLAPTEFKIRDVLTPTARERAVLIAGGAVARDYFDLLIAAADAGWESSQRGEGSDQPFAISAENVQSAAGLRLQRKQTDLRNDAGRDAPALEARFDDLVRFVRDRDTFFFLVRREYMDTDWGREIVELEDLRFVHRIMTTRPNTSTWRGVEAVVFMVDFAALVSKRMRKAPVEFWKAGRSDELRRAEWVYDPKWSETPKKSKKRQVKPTAEELPFG</sequence>